<evidence type="ECO:0000313" key="2">
    <source>
        <dbReference type="Proteomes" id="UP000281993"/>
    </source>
</evidence>
<dbReference type="EMBL" id="MH825712">
    <property type="protein sequence ID" value="AYD87328.1"/>
    <property type="molecule type" value="Genomic_DNA"/>
</dbReference>
<keyword evidence="2" id="KW-1185">Reference proteome</keyword>
<evidence type="ECO:0000313" key="1">
    <source>
        <dbReference type="EMBL" id="AYD87328.1"/>
    </source>
</evidence>
<reference evidence="1 2" key="1">
    <citation type="submission" date="2018-08" db="EMBL/GenBank/DDBJ databases">
        <authorList>
            <person name="Preder H."/>
            <person name="Servin-Meza L.A."/>
            <person name="Bonilla J.A."/>
            <person name="Klyczek K."/>
            <person name="Garlena R.A."/>
            <person name="Russell D.A."/>
            <person name="Pope W.H."/>
            <person name="Jacobs-Sera D."/>
            <person name="Hatfull G.F."/>
        </authorList>
    </citation>
    <scope>NUCLEOTIDE SEQUENCE [LARGE SCALE GENOMIC DNA]</scope>
</reference>
<organism evidence="1 2">
    <name type="scientific">Microbacterium phage ValentiniPuff</name>
    <dbReference type="NCBI Taxonomy" id="2315705"/>
    <lineage>
        <taxon>Viruses</taxon>
        <taxon>Duplodnaviria</taxon>
        <taxon>Heunggongvirae</taxon>
        <taxon>Uroviricota</taxon>
        <taxon>Caudoviricetes</taxon>
        <taxon>Valentinivirus</taxon>
        <taxon>Valentinivirus valentinipuff</taxon>
    </lineage>
</organism>
<gene>
    <name evidence="1" type="primary">26</name>
    <name evidence="1" type="ORF">SEA_VALENTINIPUFF_26</name>
</gene>
<protein>
    <submittedName>
        <fullName evidence="1">Uncharacterized protein</fullName>
    </submittedName>
</protein>
<dbReference type="Proteomes" id="UP000281993">
    <property type="component" value="Segment"/>
</dbReference>
<accession>A0A386KP03</accession>
<name>A0A386KP03_9CAUD</name>
<sequence length="111" mass="12568">MTTQHDPDRKLAEIYADATFPESPLAPENEALADVAADAYLAGLLAERGTVEYQYRAVCQNPIYGKVRGVDETLATEWMDEETARIVVADRSEWDAWLERRRRPGTPERIS</sequence>
<proteinExistence type="predicted"/>